<accession>A0A1I6CX25</accession>
<evidence type="ECO:0000256" key="1">
    <source>
        <dbReference type="SAM" id="Phobius"/>
    </source>
</evidence>
<keyword evidence="1" id="KW-1133">Transmembrane helix</keyword>
<keyword evidence="1" id="KW-0812">Transmembrane</keyword>
<dbReference type="InterPro" id="IPR022472">
    <property type="entry name" value="VPLPA-CTERM"/>
</dbReference>
<dbReference type="STRING" id="871652.SAMN04515673_101532"/>
<dbReference type="OrthoDB" id="7819360at2"/>
<keyword evidence="2" id="KW-0732">Signal</keyword>
<dbReference type="Proteomes" id="UP000199302">
    <property type="component" value="Unassembled WGS sequence"/>
</dbReference>
<keyword evidence="4" id="KW-1185">Reference proteome</keyword>
<organism evidence="3 4">
    <name type="scientific">Poseidonocella sedimentorum</name>
    <dbReference type="NCBI Taxonomy" id="871652"/>
    <lineage>
        <taxon>Bacteria</taxon>
        <taxon>Pseudomonadati</taxon>
        <taxon>Pseudomonadota</taxon>
        <taxon>Alphaproteobacteria</taxon>
        <taxon>Rhodobacterales</taxon>
        <taxon>Roseobacteraceae</taxon>
        <taxon>Poseidonocella</taxon>
    </lineage>
</organism>
<evidence type="ECO:0000256" key="2">
    <source>
        <dbReference type="SAM" id="SignalP"/>
    </source>
</evidence>
<gene>
    <name evidence="3" type="ORF">SAMN04515673_101532</name>
</gene>
<evidence type="ECO:0000313" key="3">
    <source>
        <dbReference type="EMBL" id="SFQ97825.1"/>
    </source>
</evidence>
<evidence type="ECO:0000313" key="4">
    <source>
        <dbReference type="Proteomes" id="UP000199302"/>
    </source>
</evidence>
<protein>
    <submittedName>
        <fullName evidence="3">VPLPA-CTERM protein sorting domain-containing protein</fullName>
    </submittedName>
</protein>
<feature type="chain" id="PRO_5011601713" evidence="2">
    <location>
        <begin position="25"/>
        <end position="466"/>
    </location>
</feature>
<dbReference type="RefSeq" id="WP_092076300.1">
    <property type="nucleotide sequence ID" value="NZ_FOYI01000001.1"/>
</dbReference>
<reference evidence="3 4" key="1">
    <citation type="submission" date="2016-10" db="EMBL/GenBank/DDBJ databases">
        <authorList>
            <person name="de Groot N.N."/>
        </authorList>
    </citation>
    <scope>NUCLEOTIDE SEQUENCE [LARGE SCALE GENOMIC DNA]</scope>
    <source>
        <strain evidence="4">KMM 9023,NRIC 0796,JCM 17311,KCTC 23692</strain>
    </source>
</reference>
<dbReference type="EMBL" id="FOYI01000001">
    <property type="protein sequence ID" value="SFQ97825.1"/>
    <property type="molecule type" value="Genomic_DNA"/>
</dbReference>
<dbReference type="NCBIfam" id="TIGR03370">
    <property type="entry name" value="VPLPA-CTERM"/>
    <property type="match status" value="1"/>
</dbReference>
<feature type="transmembrane region" description="Helical" evidence="1">
    <location>
        <begin position="443"/>
        <end position="462"/>
    </location>
</feature>
<feature type="signal peptide" evidence="2">
    <location>
        <begin position="1"/>
        <end position="24"/>
    </location>
</feature>
<keyword evidence="1" id="KW-0472">Membrane</keyword>
<proteinExistence type="predicted"/>
<dbReference type="AlphaFoldDB" id="A0A1I6CX25"/>
<sequence>MTHSRLLAGTALSLLALAPLTAQAATCTSLGTDIACLAPGSGPVSSGTDAVQVIVAIGASIESDDEDVPAVALTGDAVSVVNSGTITQTNTSNGGHAILGEGDIVTIVNDGTISSGDRGIEMDGGSDLTVLNAAGATISARRQAIRAGTDSPNAFVSNAGTITSTEGRALQLRSFGASVFNTGEIIGGEEVIEARGDFYLENSGTIRLIDDSIEDEDAVQFAGGEVQNFGQIIGSDDGIDVDEGLIVNHAGGLIKSTAPDANDNGGIDIDEVYDDGVSALRAPTSLTIINDGTIEGPKAINTDPAAVSSLFVTNRGILNGRGGTAIALAAGMGDSSLELDGGSEVYGDVIFGGGDDELGIMTITSGLLGTGIFDGGTGSNTLSFGAGLAAFESARLSGNRLELSFLSGGDLLSGTFLNFGTVVIGGARYTASEAAALIAAAPVPLPAGLPLLLAGLGGFGLLRRWR</sequence>
<name>A0A1I6CX25_9RHOB</name>